<dbReference type="PANTHER" id="PTHR12215">
    <property type="entry name" value="PHOSPHOPANTETHEINE TRANSFERASE"/>
    <property type="match status" value="1"/>
</dbReference>
<proteinExistence type="inferred from homology"/>
<dbReference type="SUPFAM" id="SSF56214">
    <property type="entry name" value="4'-phosphopantetheinyl transferase"/>
    <property type="match status" value="2"/>
</dbReference>
<dbReference type="NCBIfam" id="NF042922">
    <property type="entry name" value="4PPT_HetI"/>
    <property type="match status" value="1"/>
</dbReference>
<comment type="caution">
    <text evidence="5">The sequence shown here is derived from an EMBL/GenBank/DDBJ whole genome shotgun (WGS) entry which is preliminary data.</text>
</comment>
<reference evidence="5 6" key="1">
    <citation type="journal article" date="2020" name="ISME J.">
        <title>Comparative genomics reveals insights into cyanobacterial evolution and habitat adaptation.</title>
        <authorList>
            <person name="Chen M.Y."/>
            <person name="Teng W.K."/>
            <person name="Zhao L."/>
            <person name="Hu C.X."/>
            <person name="Zhou Y.K."/>
            <person name="Han B.P."/>
            <person name="Song L.R."/>
            <person name="Shu W.S."/>
        </authorList>
    </citation>
    <scope>NUCLEOTIDE SEQUENCE [LARGE SCALE GENOMIC DNA]</scope>
    <source>
        <strain evidence="5 6">FACHB-130</strain>
    </source>
</reference>
<dbReference type="Pfam" id="PF22624">
    <property type="entry name" value="AASDHPPT_N"/>
    <property type="match status" value="1"/>
</dbReference>
<dbReference type="Gene3D" id="3.90.470.20">
    <property type="entry name" value="4'-phosphopantetheinyl transferase domain"/>
    <property type="match status" value="2"/>
</dbReference>
<evidence type="ECO:0000313" key="5">
    <source>
        <dbReference type="EMBL" id="MBD2596225.1"/>
    </source>
</evidence>
<dbReference type="PANTHER" id="PTHR12215:SF10">
    <property type="entry name" value="L-AMINOADIPATE-SEMIALDEHYDE DEHYDROGENASE-PHOSPHOPANTETHEINYL TRANSFERASE"/>
    <property type="match status" value="1"/>
</dbReference>
<dbReference type="EMBL" id="JACJTB010000024">
    <property type="protein sequence ID" value="MBD2596225.1"/>
    <property type="molecule type" value="Genomic_DNA"/>
</dbReference>
<dbReference type="InterPro" id="IPR037143">
    <property type="entry name" value="4-PPantetheinyl_Trfase_dom_sf"/>
</dbReference>
<comment type="similarity">
    <text evidence="1">Belongs to the P-Pant transferase superfamily. Gsp/Sfp/HetI/AcpT family.</text>
</comment>
<evidence type="ECO:0000256" key="2">
    <source>
        <dbReference type="ARBA" id="ARBA00022679"/>
    </source>
</evidence>
<organism evidence="5 6">
    <name type="scientific">Nostoc spongiaeforme FACHB-130</name>
    <dbReference type="NCBI Taxonomy" id="1357510"/>
    <lineage>
        <taxon>Bacteria</taxon>
        <taxon>Bacillati</taxon>
        <taxon>Cyanobacteriota</taxon>
        <taxon>Cyanophyceae</taxon>
        <taxon>Nostocales</taxon>
        <taxon>Nostocaceae</taxon>
        <taxon>Nostoc</taxon>
    </lineage>
</organism>
<name>A0ABR8FYZ1_9NOSO</name>
<evidence type="ECO:0000259" key="4">
    <source>
        <dbReference type="Pfam" id="PF22624"/>
    </source>
</evidence>
<keyword evidence="2 5" id="KW-0808">Transferase</keyword>
<gene>
    <name evidence="5" type="ORF">H6G74_18100</name>
</gene>
<dbReference type="Proteomes" id="UP000603457">
    <property type="component" value="Unassembled WGS sequence"/>
</dbReference>
<evidence type="ECO:0000256" key="1">
    <source>
        <dbReference type="ARBA" id="ARBA00010990"/>
    </source>
</evidence>
<feature type="domain" description="4'-phosphopantetheinyl transferase" evidence="3">
    <location>
        <begin position="127"/>
        <end position="226"/>
    </location>
</feature>
<feature type="domain" description="4'-phosphopantetheinyl transferase N-terminal" evidence="4">
    <location>
        <begin position="41"/>
        <end position="120"/>
    </location>
</feature>
<dbReference type="InterPro" id="IPR050559">
    <property type="entry name" value="P-Pant_transferase_sf"/>
</dbReference>
<accession>A0ABR8FYZ1</accession>
<dbReference type="Pfam" id="PF01648">
    <property type="entry name" value="ACPS"/>
    <property type="match status" value="1"/>
</dbReference>
<evidence type="ECO:0000259" key="3">
    <source>
        <dbReference type="Pfam" id="PF01648"/>
    </source>
</evidence>
<dbReference type="RefSeq" id="WP_190968975.1">
    <property type="nucleotide sequence ID" value="NZ_JACJTB010000024.1"/>
</dbReference>
<keyword evidence="6" id="KW-1185">Reference proteome</keyword>
<dbReference type="InterPro" id="IPR008278">
    <property type="entry name" value="4-PPantetheinyl_Trfase_dom"/>
</dbReference>
<protein>
    <submittedName>
        <fullName evidence="5">4'-phosphopantetheinyl transferase superfamily protein</fullName>
    </submittedName>
</protein>
<dbReference type="InterPro" id="IPR053581">
    <property type="entry name" value="P-Pant_Transferase_HetI-like"/>
</dbReference>
<dbReference type="GO" id="GO:0016740">
    <property type="term" value="F:transferase activity"/>
    <property type="evidence" value="ECO:0007669"/>
    <property type="project" value="UniProtKB-KW"/>
</dbReference>
<dbReference type="InterPro" id="IPR055066">
    <property type="entry name" value="AASDHPPT_N"/>
</dbReference>
<sequence length="244" mass="27689">MSGLENSWLPAPADLTLLANEVHIWRIDLDIADSLQENFAVTLSSDELARANRFRFVEHRQRFIAGRGSLRNILSRYLKIAPHQVRFNYEPRGKPLLADDLAASGLLFNLSHSQDLALCAVNYTSKIGIDLEYMRSVSDLEALAQRFFLPREYELVRSLPPHQQQEAFFRYWTCKEAYLKATGDGISQLEQVEISLTTTQGAKLLTSEDWSLVEFTPADNYRAAVAVAGSALDFKYWQFTAILP</sequence>
<evidence type="ECO:0000313" key="6">
    <source>
        <dbReference type="Proteomes" id="UP000603457"/>
    </source>
</evidence>